<sequence length="128" mass="13888">MSEQSALAALRSDLHDLEARVVGLEGKIEVTRADTAAARTLARAALRAVAEFRDVQRDHTRILDAMRADLDGLRVTLDDMGNKVDTGFAVVGAGFAEMRRGFDTLLAGQDQITDLLHQLLARRTGTNA</sequence>
<reference evidence="2 3" key="1">
    <citation type="submission" date="2016-11" db="EMBL/GenBank/DDBJ databases">
        <authorList>
            <person name="Jaros S."/>
            <person name="Januszkiewicz K."/>
            <person name="Wedrychowicz H."/>
        </authorList>
    </citation>
    <scope>NUCLEOTIDE SEQUENCE [LARGE SCALE GENOMIC DNA]</scope>
    <source>
        <strain evidence="2 3">DSM 44523</strain>
    </source>
</reference>
<evidence type="ECO:0000256" key="1">
    <source>
        <dbReference type="SAM" id="Coils"/>
    </source>
</evidence>
<dbReference type="OrthoDB" id="3692921at2"/>
<protein>
    <submittedName>
        <fullName evidence="2">Uncharacterized protein</fullName>
    </submittedName>
</protein>
<dbReference type="EMBL" id="FQVN01000006">
    <property type="protein sequence ID" value="SHG01916.1"/>
    <property type="molecule type" value="Genomic_DNA"/>
</dbReference>
<keyword evidence="3" id="KW-1185">Reference proteome</keyword>
<dbReference type="AlphaFoldDB" id="A0A1M5GDZ1"/>
<dbReference type="RefSeq" id="WP_073485169.1">
    <property type="nucleotide sequence ID" value="NZ_FQVN01000006.1"/>
</dbReference>
<evidence type="ECO:0000313" key="2">
    <source>
        <dbReference type="EMBL" id="SHG01916.1"/>
    </source>
</evidence>
<feature type="coiled-coil region" evidence="1">
    <location>
        <begin position="7"/>
        <end position="34"/>
    </location>
</feature>
<keyword evidence="1" id="KW-0175">Coiled coil</keyword>
<dbReference type="STRING" id="2017.SAMN05444320_10679"/>
<name>A0A1M5GDZ1_STRHI</name>
<gene>
    <name evidence="2" type="ORF">SAMN05444320_10679</name>
</gene>
<organism evidence="2 3">
    <name type="scientific">Streptoalloteichus hindustanus</name>
    <dbReference type="NCBI Taxonomy" id="2017"/>
    <lineage>
        <taxon>Bacteria</taxon>
        <taxon>Bacillati</taxon>
        <taxon>Actinomycetota</taxon>
        <taxon>Actinomycetes</taxon>
        <taxon>Pseudonocardiales</taxon>
        <taxon>Pseudonocardiaceae</taxon>
        <taxon>Streptoalloteichus</taxon>
    </lineage>
</organism>
<evidence type="ECO:0000313" key="3">
    <source>
        <dbReference type="Proteomes" id="UP000184501"/>
    </source>
</evidence>
<proteinExistence type="predicted"/>
<dbReference type="Proteomes" id="UP000184501">
    <property type="component" value="Unassembled WGS sequence"/>
</dbReference>
<accession>A0A1M5GDZ1</accession>